<protein>
    <recommendedName>
        <fullName evidence="5">ATPase domain-containing protein</fullName>
    </recommendedName>
</protein>
<sequence length="520" mass="57941">MGLNQTKRNIILAAGIFVLAAFIYYIITMRRTFVRHQGRIPYVWNDDFNLTIRQYINTAPTRNVLVLTGPYQCGKSRALNVMANDLATTRHFVVNCDFSTAKTPEDVISLFKIGVINGLSAVRPYLSSSQINRAADVFKPQKLSTKEIENEKIALDEEKERITNEKSLTQDSIKPSVEPQPPKKEKSIPSSNANSQTLVSPSPLPSTSSKDSTNDKNKLKSSSTKSDTPSAPSKNDKNQHGDSQETEPTINPTSTPTSTPTPTATLASETISTSIDTETFTEKALINDPIYSYVFNALSHVLDDSLKRPYSLTKFIDYLESMKNYVRPVLFVHDLDKLKKSSPALYSSFFARLSRRPLYKDFVPVICEIRDSSFRLSTDPISPSIQFTEITPLKDPTRDLVVKSHVFSQIELRKIMNAFGGHGGTIERVFEDLKSGMSIDDSIKKQQEAVEAFLRKELNGDFPDALYKLCERNGTAKITNSTQLRSLLPLFASGHLYLSNGAVVRMAHTGVKNALCSGYI</sequence>
<dbReference type="Proteomes" id="UP001470230">
    <property type="component" value="Unassembled WGS sequence"/>
</dbReference>
<reference evidence="3 4" key="1">
    <citation type="submission" date="2024-04" db="EMBL/GenBank/DDBJ databases">
        <title>Tritrichomonas musculus Genome.</title>
        <authorList>
            <person name="Alves-Ferreira E."/>
            <person name="Grigg M."/>
            <person name="Lorenzi H."/>
            <person name="Galac M."/>
        </authorList>
    </citation>
    <scope>NUCLEOTIDE SEQUENCE [LARGE SCALE GENOMIC DNA]</scope>
    <source>
        <strain evidence="3 4">EAF2021</strain>
    </source>
</reference>
<dbReference type="SUPFAM" id="SSF52540">
    <property type="entry name" value="P-loop containing nucleoside triphosphate hydrolases"/>
    <property type="match status" value="1"/>
</dbReference>
<feature type="compositionally biased region" description="Low complexity" evidence="1">
    <location>
        <begin position="246"/>
        <end position="270"/>
    </location>
</feature>
<feature type="transmembrane region" description="Helical" evidence="2">
    <location>
        <begin position="9"/>
        <end position="27"/>
    </location>
</feature>
<dbReference type="EMBL" id="JAPFFF010000005">
    <property type="protein sequence ID" value="KAK8890438.1"/>
    <property type="molecule type" value="Genomic_DNA"/>
</dbReference>
<keyword evidence="2" id="KW-0812">Transmembrane</keyword>
<name>A0ABR2KH15_9EUKA</name>
<keyword evidence="2" id="KW-0472">Membrane</keyword>
<evidence type="ECO:0000313" key="3">
    <source>
        <dbReference type="EMBL" id="KAK8890438.1"/>
    </source>
</evidence>
<keyword evidence="4" id="KW-1185">Reference proteome</keyword>
<feature type="compositionally biased region" description="Basic and acidic residues" evidence="1">
    <location>
        <begin position="234"/>
        <end position="243"/>
    </location>
</feature>
<comment type="caution">
    <text evidence="3">The sequence shown here is derived from an EMBL/GenBank/DDBJ whole genome shotgun (WGS) entry which is preliminary data.</text>
</comment>
<keyword evidence="2" id="KW-1133">Transmembrane helix</keyword>
<dbReference type="InterPro" id="IPR027417">
    <property type="entry name" value="P-loop_NTPase"/>
</dbReference>
<organism evidence="3 4">
    <name type="scientific">Tritrichomonas musculus</name>
    <dbReference type="NCBI Taxonomy" id="1915356"/>
    <lineage>
        <taxon>Eukaryota</taxon>
        <taxon>Metamonada</taxon>
        <taxon>Parabasalia</taxon>
        <taxon>Tritrichomonadida</taxon>
        <taxon>Tritrichomonadidae</taxon>
        <taxon>Tritrichomonas</taxon>
    </lineage>
</organism>
<evidence type="ECO:0000256" key="2">
    <source>
        <dbReference type="SAM" id="Phobius"/>
    </source>
</evidence>
<evidence type="ECO:0000313" key="4">
    <source>
        <dbReference type="Proteomes" id="UP001470230"/>
    </source>
</evidence>
<feature type="compositionally biased region" description="Polar residues" evidence="1">
    <location>
        <begin position="220"/>
        <end position="233"/>
    </location>
</feature>
<feature type="compositionally biased region" description="Low complexity" evidence="1">
    <location>
        <begin position="195"/>
        <end position="211"/>
    </location>
</feature>
<feature type="region of interest" description="Disordered" evidence="1">
    <location>
        <begin position="154"/>
        <end position="270"/>
    </location>
</feature>
<evidence type="ECO:0008006" key="5">
    <source>
        <dbReference type="Google" id="ProtNLM"/>
    </source>
</evidence>
<feature type="compositionally biased region" description="Basic and acidic residues" evidence="1">
    <location>
        <begin position="154"/>
        <end position="164"/>
    </location>
</feature>
<gene>
    <name evidence="3" type="ORF">M9Y10_035214</name>
</gene>
<proteinExistence type="predicted"/>
<accession>A0ABR2KH15</accession>
<evidence type="ECO:0000256" key="1">
    <source>
        <dbReference type="SAM" id="MobiDB-lite"/>
    </source>
</evidence>